<comment type="caution">
    <text evidence="2">The sequence shown here is derived from an EMBL/GenBank/DDBJ whole genome shotgun (WGS) entry which is preliminary data.</text>
</comment>
<evidence type="ECO:0000256" key="1">
    <source>
        <dbReference type="SAM" id="MobiDB-lite"/>
    </source>
</evidence>
<evidence type="ECO:0000313" key="2">
    <source>
        <dbReference type="EMBL" id="KAL2546285.1"/>
    </source>
</evidence>
<accession>A0ABD1W9D6</accession>
<reference evidence="3" key="1">
    <citation type="submission" date="2024-07" db="EMBL/GenBank/DDBJ databases">
        <title>Two chromosome-level genome assemblies of Korean endemic species Abeliophyllum distichum and Forsythia ovata (Oleaceae).</title>
        <authorList>
            <person name="Jang H."/>
        </authorList>
    </citation>
    <scope>NUCLEOTIDE SEQUENCE [LARGE SCALE GENOMIC DNA]</scope>
</reference>
<name>A0ABD1W9D6_9LAMI</name>
<feature type="region of interest" description="Disordered" evidence="1">
    <location>
        <begin position="26"/>
        <end position="53"/>
    </location>
</feature>
<evidence type="ECO:0000313" key="3">
    <source>
        <dbReference type="Proteomes" id="UP001604277"/>
    </source>
</evidence>
<gene>
    <name evidence="2" type="ORF">Fot_15518</name>
</gene>
<protein>
    <submittedName>
        <fullName evidence="2">Heat shock protein 90-5</fullName>
    </submittedName>
</protein>
<dbReference type="EMBL" id="JBFOLJ010000004">
    <property type="protein sequence ID" value="KAL2546285.1"/>
    <property type="molecule type" value="Genomic_DNA"/>
</dbReference>
<keyword evidence="2" id="KW-0346">Stress response</keyword>
<organism evidence="2 3">
    <name type="scientific">Forsythia ovata</name>
    <dbReference type="NCBI Taxonomy" id="205694"/>
    <lineage>
        <taxon>Eukaryota</taxon>
        <taxon>Viridiplantae</taxon>
        <taxon>Streptophyta</taxon>
        <taxon>Embryophyta</taxon>
        <taxon>Tracheophyta</taxon>
        <taxon>Spermatophyta</taxon>
        <taxon>Magnoliopsida</taxon>
        <taxon>eudicotyledons</taxon>
        <taxon>Gunneridae</taxon>
        <taxon>Pentapetalae</taxon>
        <taxon>asterids</taxon>
        <taxon>lamiids</taxon>
        <taxon>Lamiales</taxon>
        <taxon>Oleaceae</taxon>
        <taxon>Forsythieae</taxon>
        <taxon>Forsythia</taxon>
    </lineage>
</organism>
<sequence>MAQPDSPAKLGNKIYEMMAMALGGSWGRLEDHEGEPTENATESDASSADDLETQVVVPSEDGYESSRSDPIRICPVTITSPNDIKLSLRDVVMVGVVGDSDDASHWRWWKVATGGCMKD</sequence>
<dbReference type="AlphaFoldDB" id="A0ABD1W9D6"/>
<keyword evidence="3" id="KW-1185">Reference proteome</keyword>
<dbReference type="Proteomes" id="UP001604277">
    <property type="component" value="Unassembled WGS sequence"/>
</dbReference>
<proteinExistence type="predicted"/>